<dbReference type="EMBL" id="MLYO01000034">
    <property type="protein sequence ID" value="OIK03697.1"/>
    <property type="molecule type" value="Genomic_DNA"/>
</dbReference>
<feature type="region of interest" description="Disordered" evidence="1">
    <location>
        <begin position="72"/>
        <end position="94"/>
    </location>
</feature>
<evidence type="ECO:0000256" key="1">
    <source>
        <dbReference type="SAM" id="MobiDB-lite"/>
    </source>
</evidence>
<gene>
    <name evidence="2" type="ORF">BIV23_20815</name>
</gene>
<sequence>MPCRVRRPLTSHSGDRYFDERGGVPAGYEHTHFGRRRDRRVHIVHNGSRQPARAPVLLDPWGVRMPVTADEAATAQAKAPWLRPGARPTTGRPE</sequence>
<feature type="region of interest" description="Disordered" evidence="1">
    <location>
        <begin position="1"/>
        <end position="25"/>
    </location>
</feature>
<reference evidence="2 3" key="1">
    <citation type="submission" date="2016-10" db="EMBL/GenBank/DDBJ databases">
        <title>Genome sequence of Streptomyces sp. MUSC 1.</title>
        <authorList>
            <person name="Lee L.-H."/>
            <person name="Ser H.-L."/>
            <person name="Law J.W.-F."/>
        </authorList>
    </citation>
    <scope>NUCLEOTIDE SEQUENCE [LARGE SCALE GENOMIC DNA]</scope>
    <source>
        <strain evidence="2 3">MUSC 1</strain>
    </source>
</reference>
<name>A0A1S2QDE8_9ACTN</name>
<evidence type="ECO:0000313" key="2">
    <source>
        <dbReference type="EMBL" id="OIK03697.1"/>
    </source>
</evidence>
<dbReference type="AlphaFoldDB" id="A0A1S2QDE8"/>
<organism evidence="2 3">
    <name type="scientific">Streptomyces monashensis</name>
    <dbReference type="NCBI Taxonomy" id="1678012"/>
    <lineage>
        <taxon>Bacteria</taxon>
        <taxon>Bacillati</taxon>
        <taxon>Actinomycetota</taxon>
        <taxon>Actinomycetes</taxon>
        <taxon>Kitasatosporales</taxon>
        <taxon>Streptomycetaceae</taxon>
        <taxon>Streptomyces</taxon>
    </lineage>
</organism>
<dbReference type="Proteomes" id="UP000179642">
    <property type="component" value="Unassembled WGS sequence"/>
</dbReference>
<accession>A0A1S2QDE8</accession>
<evidence type="ECO:0000313" key="3">
    <source>
        <dbReference type="Proteomes" id="UP000179642"/>
    </source>
</evidence>
<proteinExistence type="predicted"/>
<comment type="caution">
    <text evidence="2">The sequence shown here is derived from an EMBL/GenBank/DDBJ whole genome shotgun (WGS) entry which is preliminary data.</text>
</comment>
<feature type="compositionally biased region" description="Basic and acidic residues" evidence="1">
    <location>
        <begin position="13"/>
        <end position="22"/>
    </location>
</feature>
<keyword evidence="3" id="KW-1185">Reference proteome</keyword>
<protein>
    <submittedName>
        <fullName evidence="2">Uncharacterized protein</fullName>
    </submittedName>
</protein>